<dbReference type="GO" id="GO:0042277">
    <property type="term" value="F:peptide binding"/>
    <property type="evidence" value="ECO:0007669"/>
    <property type="project" value="TreeGrafter"/>
</dbReference>
<dbReference type="GO" id="GO:0005615">
    <property type="term" value="C:extracellular space"/>
    <property type="evidence" value="ECO:0007669"/>
    <property type="project" value="TreeGrafter"/>
</dbReference>
<dbReference type="AlphaFoldDB" id="W2T2E7"/>
<dbReference type="GO" id="GO:0016020">
    <property type="term" value="C:membrane"/>
    <property type="evidence" value="ECO:0007669"/>
    <property type="project" value="TreeGrafter"/>
</dbReference>
<dbReference type="InterPro" id="IPR050344">
    <property type="entry name" value="Peptidase_M1_aminopeptidases"/>
</dbReference>
<dbReference type="KEGG" id="nai:NECAME_00563"/>
<evidence type="ECO:0000313" key="2">
    <source>
        <dbReference type="EMBL" id="ETN75152.1"/>
    </source>
</evidence>
<dbReference type="GO" id="GO:0005737">
    <property type="term" value="C:cytoplasm"/>
    <property type="evidence" value="ECO:0007669"/>
    <property type="project" value="TreeGrafter"/>
</dbReference>
<organism evidence="2 3">
    <name type="scientific">Necator americanus</name>
    <name type="common">Human hookworm</name>
    <dbReference type="NCBI Taxonomy" id="51031"/>
    <lineage>
        <taxon>Eukaryota</taxon>
        <taxon>Metazoa</taxon>
        <taxon>Ecdysozoa</taxon>
        <taxon>Nematoda</taxon>
        <taxon>Chromadorea</taxon>
        <taxon>Rhabditida</taxon>
        <taxon>Rhabditina</taxon>
        <taxon>Rhabditomorpha</taxon>
        <taxon>Strongyloidea</taxon>
        <taxon>Ancylostomatidae</taxon>
        <taxon>Bunostominae</taxon>
        <taxon>Necator</taxon>
    </lineage>
</organism>
<gene>
    <name evidence="2" type="ORF">NECAME_00563</name>
</gene>
<dbReference type="PANTHER" id="PTHR11533">
    <property type="entry name" value="PROTEASE M1 ZINC METALLOPROTEASE"/>
    <property type="match status" value="1"/>
</dbReference>
<dbReference type="PANTHER" id="PTHR11533:SF301">
    <property type="entry name" value="AMINOPEPTIDASE"/>
    <property type="match status" value="1"/>
</dbReference>
<sequence length="73" mass="7935">GSALLNTLSHTLSPETLQKGLRSYVSKKAYGNAKPADLWAALTEASAEDGVKGWDGRNLDVSTFMDSWTNEVY</sequence>
<dbReference type="InterPro" id="IPR027268">
    <property type="entry name" value="Peptidase_M4/M1_CTD_sf"/>
</dbReference>
<dbReference type="InterPro" id="IPR014782">
    <property type="entry name" value="Peptidase_M1_dom"/>
</dbReference>
<name>W2T2E7_NECAM</name>
<dbReference type="GO" id="GO:0006508">
    <property type="term" value="P:proteolysis"/>
    <property type="evidence" value="ECO:0007669"/>
    <property type="project" value="TreeGrafter"/>
</dbReference>
<dbReference type="GO" id="GO:0070006">
    <property type="term" value="F:metalloaminopeptidase activity"/>
    <property type="evidence" value="ECO:0007669"/>
    <property type="project" value="TreeGrafter"/>
</dbReference>
<evidence type="ECO:0000259" key="1">
    <source>
        <dbReference type="Pfam" id="PF01433"/>
    </source>
</evidence>
<dbReference type="Gene3D" id="1.10.390.10">
    <property type="entry name" value="Neutral Protease Domain 2"/>
    <property type="match status" value="1"/>
</dbReference>
<dbReference type="GO" id="GO:0043171">
    <property type="term" value="P:peptide catabolic process"/>
    <property type="evidence" value="ECO:0007669"/>
    <property type="project" value="TreeGrafter"/>
</dbReference>
<dbReference type="SUPFAM" id="SSF55486">
    <property type="entry name" value="Metalloproteases ('zincins'), catalytic domain"/>
    <property type="match status" value="1"/>
</dbReference>
<accession>W2T2E7</accession>
<dbReference type="OrthoDB" id="510539at2759"/>
<reference evidence="3" key="1">
    <citation type="journal article" date="2014" name="Nat. Genet.">
        <title>Genome of the human hookworm Necator americanus.</title>
        <authorList>
            <person name="Tang Y.T."/>
            <person name="Gao X."/>
            <person name="Rosa B.A."/>
            <person name="Abubucker S."/>
            <person name="Hallsworth-Pepin K."/>
            <person name="Martin J."/>
            <person name="Tyagi R."/>
            <person name="Heizer E."/>
            <person name="Zhang X."/>
            <person name="Bhonagiri-Palsikar V."/>
            <person name="Minx P."/>
            <person name="Warren W.C."/>
            <person name="Wang Q."/>
            <person name="Zhan B."/>
            <person name="Hotez P.J."/>
            <person name="Sternberg P.W."/>
            <person name="Dougall A."/>
            <person name="Gaze S.T."/>
            <person name="Mulvenna J."/>
            <person name="Sotillo J."/>
            <person name="Ranganathan S."/>
            <person name="Rabelo E.M."/>
            <person name="Wilson R.K."/>
            <person name="Felgner P.L."/>
            <person name="Bethony J."/>
            <person name="Hawdon J.M."/>
            <person name="Gasser R.B."/>
            <person name="Loukas A."/>
            <person name="Mitreva M."/>
        </authorList>
    </citation>
    <scope>NUCLEOTIDE SEQUENCE [LARGE SCALE GENOMIC DNA]</scope>
</reference>
<dbReference type="EMBL" id="KI660311">
    <property type="protein sequence ID" value="ETN75152.1"/>
    <property type="molecule type" value="Genomic_DNA"/>
</dbReference>
<protein>
    <recommendedName>
        <fullName evidence="1">Peptidase M1 membrane alanine aminopeptidase domain-containing protein</fullName>
    </recommendedName>
</protein>
<keyword evidence="3" id="KW-1185">Reference proteome</keyword>
<evidence type="ECO:0000313" key="3">
    <source>
        <dbReference type="Proteomes" id="UP000053676"/>
    </source>
</evidence>
<feature type="non-terminal residue" evidence="2">
    <location>
        <position position="1"/>
    </location>
</feature>
<proteinExistence type="predicted"/>
<dbReference type="Proteomes" id="UP000053676">
    <property type="component" value="Unassembled WGS sequence"/>
</dbReference>
<dbReference type="GO" id="GO:0008270">
    <property type="term" value="F:zinc ion binding"/>
    <property type="evidence" value="ECO:0007669"/>
    <property type="project" value="InterPro"/>
</dbReference>
<dbReference type="Pfam" id="PF01433">
    <property type="entry name" value="Peptidase_M1"/>
    <property type="match status" value="1"/>
</dbReference>
<feature type="domain" description="Peptidase M1 membrane alanine aminopeptidase" evidence="1">
    <location>
        <begin position="1"/>
        <end position="68"/>
    </location>
</feature>